<feature type="domain" description="MDMPI C-terminal" evidence="2">
    <location>
        <begin position="158"/>
        <end position="258"/>
    </location>
</feature>
<dbReference type="Pfam" id="PF07398">
    <property type="entry name" value="MDMPI_C"/>
    <property type="match status" value="1"/>
</dbReference>
<dbReference type="PANTHER" id="PTHR40758:SF1">
    <property type="entry name" value="CONSERVED PROTEIN"/>
    <property type="match status" value="1"/>
</dbReference>
<sequence length="263" mass="28751">MSRTHGSKEFWLAALRPEISAFRSAAAEALDADPDIEVPSCPGWTILDLVHHLTYVYERHLSHLSRGLSTDPQLPPIDAGTPADQRPPAAEAIGVFDERAERLLTTLDALDPDMPAWNWAPQAKKVAFWDRRLALETAVHRWDAQMAIARAEPIEDKLAADGVSEVLDTWLPAGGTRRKGPIDKIGVVHLLAADTDEEWFLRLRGPGVALLDTDTILDSEEPDPRVSASGTASDLLLAMYGRVGFDVLELAGDESLLEALRVG</sequence>
<dbReference type="InterPro" id="IPR017517">
    <property type="entry name" value="Maleyloyr_isom"/>
</dbReference>
<feature type="region of interest" description="Disordered" evidence="1">
    <location>
        <begin position="68"/>
        <end position="87"/>
    </location>
</feature>
<keyword evidence="5" id="KW-1185">Reference proteome</keyword>
<proteinExistence type="predicted"/>
<evidence type="ECO:0000259" key="2">
    <source>
        <dbReference type="Pfam" id="PF07398"/>
    </source>
</evidence>
<evidence type="ECO:0000313" key="5">
    <source>
        <dbReference type="Proteomes" id="UP001595816"/>
    </source>
</evidence>
<dbReference type="InterPro" id="IPR010872">
    <property type="entry name" value="MDMPI_C-term_domain"/>
</dbReference>
<evidence type="ECO:0000313" key="4">
    <source>
        <dbReference type="EMBL" id="MFC4129681.1"/>
    </source>
</evidence>
<dbReference type="NCBIfam" id="TIGR03083">
    <property type="entry name" value="maleylpyruvate isomerase family mycothiol-dependent enzyme"/>
    <property type="match status" value="1"/>
</dbReference>
<comment type="caution">
    <text evidence="4">The sequence shown here is derived from an EMBL/GenBank/DDBJ whole genome shotgun (WGS) entry which is preliminary data.</text>
</comment>
<accession>A0ABV8LGP6</accession>
<dbReference type="RefSeq" id="WP_253759844.1">
    <property type="nucleotide sequence ID" value="NZ_JAMZDZ010000001.1"/>
</dbReference>
<reference evidence="5" key="1">
    <citation type="journal article" date="2019" name="Int. J. Syst. Evol. Microbiol.">
        <title>The Global Catalogue of Microorganisms (GCM) 10K type strain sequencing project: providing services to taxonomists for standard genome sequencing and annotation.</title>
        <authorList>
            <consortium name="The Broad Institute Genomics Platform"/>
            <consortium name="The Broad Institute Genome Sequencing Center for Infectious Disease"/>
            <person name="Wu L."/>
            <person name="Ma J."/>
        </authorList>
    </citation>
    <scope>NUCLEOTIDE SEQUENCE [LARGE SCALE GENOMIC DNA]</scope>
    <source>
        <strain evidence="5">CGMCC 4.7289</strain>
    </source>
</reference>
<dbReference type="GO" id="GO:0016853">
    <property type="term" value="F:isomerase activity"/>
    <property type="evidence" value="ECO:0007669"/>
    <property type="project" value="UniProtKB-KW"/>
</dbReference>
<dbReference type="EMBL" id="JBHSAY010000003">
    <property type="protein sequence ID" value="MFC4129681.1"/>
    <property type="molecule type" value="Genomic_DNA"/>
</dbReference>
<dbReference type="InterPro" id="IPR024344">
    <property type="entry name" value="MDMPI_metal-binding"/>
</dbReference>
<dbReference type="InterPro" id="IPR034660">
    <property type="entry name" value="DinB/YfiT-like"/>
</dbReference>
<dbReference type="PANTHER" id="PTHR40758">
    <property type="entry name" value="CONSERVED PROTEIN"/>
    <property type="match status" value="1"/>
</dbReference>
<dbReference type="Gene3D" id="1.20.120.450">
    <property type="entry name" value="dinb family like domain"/>
    <property type="match status" value="1"/>
</dbReference>
<name>A0ABV8LGP6_9ACTN</name>
<dbReference type="Proteomes" id="UP001595816">
    <property type="component" value="Unassembled WGS sequence"/>
</dbReference>
<feature type="domain" description="Mycothiol-dependent maleylpyruvate isomerase metal-binding" evidence="3">
    <location>
        <begin position="15"/>
        <end position="145"/>
    </location>
</feature>
<gene>
    <name evidence="4" type="ORF">ACFOZ4_03585</name>
</gene>
<evidence type="ECO:0000256" key="1">
    <source>
        <dbReference type="SAM" id="MobiDB-lite"/>
    </source>
</evidence>
<keyword evidence="4" id="KW-0413">Isomerase</keyword>
<evidence type="ECO:0000259" key="3">
    <source>
        <dbReference type="Pfam" id="PF11716"/>
    </source>
</evidence>
<protein>
    <submittedName>
        <fullName evidence="4">Maleylpyruvate isomerase family mycothiol-dependent enzyme</fullName>
    </submittedName>
</protein>
<dbReference type="SUPFAM" id="SSF109854">
    <property type="entry name" value="DinB/YfiT-like putative metalloenzymes"/>
    <property type="match status" value="1"/>
</dbReference>
<dbReference type="Pfam" id="PF11716">
    <property type="entry name" value="MDMPI_N"/>
    <property type="match status" value="1"/>
</dbReference>
<organism evidence="4 5">
    <name type="scientific">Hamadaea flava</name>
    <dbReference type="NCBI Taxonomy" id="1742688"/>
    <lineage>
        <taxon>Bacteria</taxon>
        <taxon>Bacillati</taxon>
        <taxon>Actinomycetota</taxon>
        <taxon>Actinomycetes</taxon>
        <taxon>Micromonosporales</taxon>
        <taxon>Micromonosporaceae</taxon>
        <taxon>Hamadaea</taxon>
    </lineage>
</organism>